<keyword evidence="9" id="KW-0460">Magnesium</keyword>
<comment type="catalytic activity">
    <reaction evidence="13">
        <text>Couples ATP hydrolysis with the unwinding of duplex DNA by translocating in the 3'-5' direction.</text>
        <dbReference type="EC" id="5.6.2.4"/>
    </reaction>
</comment>
<dbReference type="GO" id="GO:0046872">
    <property type="term" value="F:metal ion binding"/>
    <property type="evidence" value="ECO:0007669"/>
    <property type="project" value="UniProtKB-KW"/>
</dbReference>
<protein>
    <recommendedName>
        <fullName evidence="14">DNA 3'-5' helicase</fullName>
        <ecNumber evidence="14">5.6.2.4</ecNumber>
    </recommendedName>
</protein>
<dbReference type="CDD" id="cd22352">
    <property type="entry name" value="RecB_C-like"/>
    <property type="match status" value="1"/>
</dbReference>
<evidence type="ECO:0000259" key="16">
    <source>
        <dbReference type="PROSITE" id="PS51198"/>
    </source>
</evidence>
<keyword evidence="8" id="KW-0067">ATP-binding</keyword>
<evidence type="ECO:0000313" key="18">
    <source>
        <dbReference type="EMBL" id="CAB4656685.1"/>
    </source>
</evidence>
<dbReference type="PROSITE" id="PS51198">
    <property type="entry name" value="UVRD_HELICASE_ATP_BIND"/>
    <property type="match status" value="1"/>
</dbReference>
<keyword evidence="12" id="KW-0413">Isomerase</keyword>
<keyword evidence="1" id="KW-0540">Nuclease</keyword>
<dbReference type="GO" id="GO:0009338">
    <property type="term" value="C:exodeoxyribonuclease V complex"/>
    <property type="evidence" value="ECO:0007669"/>
    <property type="project" value="TreeGrafter"/>
</dbReference>
<dbReference type="Gene3D" id="3.90.320.10">
    <property type="match status" value="1"/>
</dbReference>
<dbReference type="PANTHER" id="PTHR11070:SF23">
    <property type="entry name" value="RECBCD ENZYME SUBUNIT RECB"/>
    <property type="match status" value="1"/>
</dbReference>
<dbReference type="InterPro" id="IPR027417">
    <property type="entry name" value="P-loop_NTPase"/>
</dbReference>
<dbReference type="SUPFAM" id="SSF52980">
    <property type="entry name" value="Restriction endonuclease-like"/>
    <property type="match status" value="1"/>
</dbReference>
<evidence type="ECO:0000256" key="2">
    <source>
        <dbReference type="ARBA" id="ARBA00022723"/>
    </source>
</evidence>
<organism evidence="18">
    <name type="scientific">freshwater metagenome</name>
    <dbReference type="NCBI Taxonomy" id="449393"/>
    <lineage>
        <taxon>unclassified sequences</taxon>
        <taxon>metagenomes</taxon>
        <taxon>ecological metagenomes</taxon>
    </lineage>
</organism>
<evidence type="ECO:0000256" key="9">
    <source>
        <dbReference type="ARBA" id="ARBA00022842"/>
    </source>
</evidence>
<feature type="domain" description="UvrD-like helicase ATP-binding" evidence="16">
    <location>
        <begin position="1"/>
        <end position="334"/>
    </location>
</feature>
<dbReference type="AlphaFoldDB" id="A0A6J6L8T9"/>
<evidence type="ECO:0000256" key="12">
    <source>
        <dbReference type="ARBA" id="ARBA00023235"/>
    </source>
</evidence>
<dbReference type="GO" id="GO:0043138">
    <property type="term" value="F:3'-5' DNA helicase activity"/>
    <property type="evidence" value="ECO:0007669"/>
    <property type="project" value="UniProtKB-EC"/>
</dbReference>
<dbReference type="GO" id="GO:0003677">
    <property type="term" value="F:DNA binding"/>
    <property type="evidence" value="ECO:0007669"/>
    <property type="project" value="UniProtKB-KW"/>
</dbReference>
<evidence type="ECO:0000259" key="17">
    <source>
        <dbReference type="PROSITE" id="PS51217"/>
    </source>
</evidence>
<evidence type="ECO:0000256" key="5">
    <source>
        <dbReference type="ARBA" id="ARBA00022801"/>
    </source>
</evidence>
<dbReference type="Gene3D" id="1.10.486.10">
    <property type="entry name" value="PCRA, domain 4"/>
    <property type="match status" value="1"/>
</dbReference>
<evidence type="ECO:0000256" key="4">
    <source>
        <dbReference type="ARBA" id="ARBA00022763"/>
    </source>
</evidence>
<proteinExistence type="inferred from homology"/>
<dbReference type="Pfam" id="PF13361">
    <property type="entry name" value="UvrD_C"/>
    <property type="match status" value="1"/>
</dbReference>
<sequence length="1102" mass="119628">MSNTSAIDKLTITNGLFLEASAGTGKTYTVAALVTRELAMDDTLRIGDFLISTFTRNASAELKDRVRRRIIEMAEIVSIGTAVPDDDLSQYLCSQNESKREQIVVNLRRAAVEFDMATIGTIHSVCSRILTLAGLPSGNGNEAASTKMLIQQKVNDYVATQAIQMASDPAASSGVLRPWDPALLAKVVEEKVSAPDAELWVDPSHTNAAQLQQLVRDIHAMVASIHEQTQANPTFDDLLRRAAAVMSDPQYAVAVSAIRQKYRMAFVDEAQDTDPMQWSIFRGIIETISKDSFLVVVGDPKQSIYRFRGADVNAYLEERDVKNLISLDTNFRSDGDMITALNALMDGQSFGNHIDYVHVNSAPKNAGSQLSRFQPVEIVNLGEKPKANVPQKVAALRVAELLKHAQINGKEIELSDVCVLVRANEIGISLERELRSMKIPAVSGGTASVIQSEAAQSLQQLLQALDRPSDMGLVRTAVSSMFFGRSLLDPAVMAHGVVSTNTGDGGDDSAAESMAGIDVEHDFIRALSRIIRKDGIAAVEAQILSNPLCLNSMLRSERAERRLTDLRHLVELIHQETEGQGIEASTALQTIADLESLDATAELVSRRIESDVDAVKILTVHAAKGLEFPIVVVADLWKDKTLGDTKEKTADERSTKKPPVFLSPRANAAGKKFRCIDVAWVEAGIPTPLARLASEAEALDETKRQFYVAVTRAKHHLSILLPSDQEGCVAYSCINTDAIGQEDSLIPVVPIPAKVSPTIPTRVVPVSTRPFDGSTTQTYRRTSFSGISELAAGRAQSVLHAAPGSGLDEQPDFFGGHVHSAAADVAVGATMPLARVPKGTYIGTVIHEIFEHFDTAAPSIVNEMTRLVDKHASSPSLLSSRTDLIDGLVLAAQTPLGPLMGGASLATIPSRDRLPELSFEMGLAHLSKDVRVKKIGDVLLEMLPSNDPLFHYAQLLSSEQFNIPLAGLINGSIDAVLRVKNADGVEKLFITDYKSNRLDEEDDERLIDAYHPTRLVHAMEHHHYPLQAILYGVAVHRFLRWKAPAVSSDDAIGGVAYFFLRGMVNDLAFVDDQGCPYGVFQWTAPTGLWSRLSNVLAGVGHA</sequence>
<dbReference type="GO" id="GO:0005829">
    <property type="term" value="C:cytosol"/>
    <property type="evidence" value="ECO:0007669"/>
    <property type="project" value="TreeGrafter"/>
</dbReference>
<evidence type="ECO:0000256" key="11">
    <source>
        <dbReference type="ARBA" id="ARBA00023204"/>
    </source>
</evidence>
<dbReference type="GO" id="GO:0005524">
    <property type="term" value="F:ATP binding"/>
    <property type="evidence" value="ECO:0007669"/>
    <property type="project" value="UniProtKB-KW"/>
</dbReference>
<dbReference type="InterPro" id="IPR004586">
    <property type="entry name" value="RecB"/>
</dbReference>
<evidence type="ECO:0000256" key="13">
    <source>
        <dbReference type="ARBA" id="ARBA00034617"/>
    </source>
</evidence>
<keyword evidence="6" id="KW-0347">Helicase</keyword>
<keyword evidence="7" id="KW-0269">Exonuclease</keyword>
<feature type="domain" description="UvrD-like helicase C-terminal" evidence="17">
    <location>
        <begin position="345"/>
        <end position="625"/>
    </location>
</feature>
<keyword evidence="2" id="KW-0479">Metal-binding</keyword>
<keyword evidence="4" id="KW-0227">DNA damage</keyword>
<dbReference type="PANTHER" id="PTHR11070">
    <property type="entry name" value="UVRD / RECB / PCRA DNA HELICASE FAMILY MEMBER"/>
    <property type="match status" value="1"/>
</dbReference>
<dbReference type="GO" id="GO:0008854">
    <property type="term" value="F:exodeoxyribonuclease V activity"/>
    <property type="evidence" value="ECO:0007669"/>
    <property type="project" value="InterPro"/>
</dbReference>
<accession>A0A6J6L8T9</accession>
<comment type="catalytic activity">
    <reaction evidence="15">
        <text>ATP + H2O = ADP + phosphate + H(+)</text>
        <dbReference type="Rhea" id="RHEA:13065"/>
        <dbReference type="ChEBI" id="CHEBI:15377"/>
        <dbReference type="ChEBI" id="CHEBI:15378"/>
        <dbReference type="ChEBI" id="CHEBI:30616"/>
        <dbReference type="ChEBI" id="CHEBI:43474"/>
        <dbReference type="ChEBI" id="CHEBI:456216"/>
        <dbReference type="EC" id="5.6.2.4"/>
    </reaction>
</comment>
<reference evidence="18" key="1">
    <citation type="submission" date="2020-05" db="EMBL/GenBank/DDBJ databases">
        <authorList>
            <person name="Chiriac C."/>
            <person name="Salcher M."/>
            <person name="Ghai R."/>
            <person name="Kavagutti S V."/>
        </authorList>
    </citation>
    <scope>NUCLEOTIDE SEQUENCE</scope>
</reference>
<dbReference type="InterPro" id="IPR014017">
    <property type="entry name" value="DNA_helicase_UvrD-like_C"/>
</dbReference>
<evidence type="ECO:0000256" key="1">
    <source>
        <dbReference type="ARBA" id="ARBA00022722"/>
    </source>
</evidence>
<evidence type="ECO:0000256" key="15">
    <source>
        <dbReference type="ARBA" id="ARBA00048988"/>
    </source>
</evidence>
<keyword evidence="10" id="KW-0238">DNA-binding</keyword>
<dbReference type="HAMAP" id="MF_01485">
    <property type="entry name" value="RecB"/>
    <property type="match status" value="1"/>
</dbReference>
<keyword evidence="5" id="KW-0378">Hydrolase</keyword>
<dbReference type="Pfam" id="PF00580">
    <property type="entry name" value="UvrD-helicase"/>
    <property type="match status" value="1"/>
</dbReference>
<keyword evidence="3" id="KW-0547">Nucleotide-binding</keyword>
<evidence type="ECO:0000256" key="7">
    <source>
        <dbReference type="ARBA" id="ARBA00022839"/>
    </source>
</evidence>
<dbReference type="InterPro" id="IPR011335">
    <property type="entry name" value="Restrct_endonuc-II-like"/>
</dbReference>
<dbReference type="PROSITE" id="PS51217">
    <property type="entry name" value="UVRD_HELICASE_CTER"/>
    <property type="match status" value="1"/>
</dbReference>
<keyword evidence="11" id="KW-0234">DNA repair</keyword>
<evidence type="ECO:0000256" key="8">
    <source>
        <dbReference type="ARBA" id="ARBA00022840"/>
    </source>
</evidence>
<gene>
    <name evidence="18" type="ORF">UFOPK2214_00955</name>
</gene>
<dbReference type="InterPro" id="IPR000212">
    <property type="entry name" value="DNA_helicase_UvrD/REP"/>
</dbReference>
<dbReference type="InterPro" id="IPR014016">
    <property type="entry name" value="UvrD-like_ATP-bd"/>
</dbReference>
<dbReference type="EC" id="5.6.2.4" evidence="14"/>
<dbReference type="InterPro" id="IPR011604">
    <property type="entry name" value="PDDEXK-like_dom_sf"/>
</dbReference>
<dbReference type="EMBL" id="CAEZWJ010000026">
    <property type="protein sequence ID" value="CAB4656685.1"/>
    <property type="molecule type" value="Genomic_DNA"/>
</dbReference>
<dbReference type="GO" id="GO:0000725">
    <property type="term" value="P:recombinational repair"/>
    <property type="evidence" value="ECO:0007669"/>
    <property type="project" value="TreeGrafter"/>
</dbReference>
<dbReference type="SUPFAM" id="SSF52540">
    <property type="entry name" value="P-loop containing nucleoside triphosphate hydrolases"/>
    <property type="match status" value="1"/>
</dbReference>
<name>A0A6J6L8T9_9ZZZZ</name>
<dbReference type="Gene3D" id="3.40.50.300">
    <property type="entry name" value="P-loop containing nucleotide triphosphate hydrolases"/>
    <property type="match status" value="2"/>
</dbReference>
<evidence type="ECO:0000256" key="14">
    <source>
        <dbReference type="ARBA" id="ARBA00034808"/>
    </source>
</evidence>
<evidence type="ECO:0000256" key="3">
    <source>
        <dbReference type="ARBA" id="ARBA00022741"/>
    </source>
</evidence>
<evidence type="ECO:0000256" key="6">
    <source>
        <dbReference type="ARBA" id="ARBA00022806"/>
    </source>
</evidence>
<evidence type="ECO:0000256" key="10">
    <source>
        <dbReference type="ARBA" id="ARBA00023125"/>
    </source>
</evidence>